<evidence type="ECO:0000256" key="1">
    <source>
        <dbReference type="SAM" id="Phobius"/>
    </source>
</evidence>
<name>A0A2Y9TZN2_9GAMM</name>
<gene>
    <name evidence="2" type="ORF">HYN51_11070</name>
</gene>
<dbReference type="NCBIfam" id="NF008278">
    <property type="entry name" value="PRK11056.1"/>
    <property type="match status" value="1"/>
</dbReference>
<evidence type="ECO:0000313" key="3">
    <source>
        <dbReference type="Proteomes" id="UP000244908"/>
    </source>
</evidence>
<accession>A0A2Y9TZN2</accession>
<sequence length="124" mass="13834">MTDKLSKEYATLLLAFIAGMSLNGSFNALFDSVIAFSIFPLIALGFSIYCLHQRYVTQPMPEGTPTLAFSCFLLGLFLYSAVIRAEYTGMGSNFLLTIICVVLVFWIGYKLRITTRHNAVKQTD</sequence>
<dbReference type="KEGG" id="lpv:HYN51_11070"/>
<evidence type="ECO:0000313" key="2">
    <source>
        <dbReference type="EMBL" id="AWH89052.1"/>
    </source>
</evidence>
<feature type="transmembrane region" description="Helical" evidence="1">
    <location>
        <begin position="32"/>
        <end position="51"/>
    </location>
</feature>
<dbReference type="OrthoDB" id="6215223at2"/>
<reference evidence="2 3" key="1">
    <citation type="journal article" date="2019" name="Int. J. Syst. Evol. Microbiol.">
        <title>Limnobaculum parvum gen. nov., sp. nov., isolated from a freshwater lake.</title>
        <authorList>
            <person name="Baek C."/>
            <person name="Shin S.K."/>
            <person name="Yi H."/>
        </authorList>
    </citation>
    <scope>NUCLEOTIDE SEQUENCE [LARGE SCALE GENOMIC DNA]</scope>
    <source>
        <strain evidence="2 3">HYN0051</strain>
    </source>
</reference>
<dbReference type="AlphaFoldDB" id="A0A2Y9TZN2"/>
<dbReference type="Pfam" id="PF07226">
    <property type="entry name" value="DUF1422"/>
    <property type="match status" value="1"/>
</dbReference>
<keyword evidence="1" id="KW-1133">Transmembrane helix</keyword>
<protein>
    <submittedName>
        <fullName evidence="2">YijD family membrane protein</fullName>
    </submittedName>
</protein>
<dbReference type="RefSeq" id="WP_108901108.1">
    <property type="nucleotide sequence ID" value="NZ_CP029185.2"/>
</dbReference>
<dbReference type="Proteomes" id="UP000244908">
    <property type="component" value="Chromosome"/>
</dbReference>
<organism evidence="2 3">
    <name type="scientific">Limnobaculum parvum</name>
    <dbReference type="NCBI Taxonomy" id="2172103"/>
    <lineage>
        <taxon>Bacteria</taxon>
        <taxon>Pseudomonadati</taxon>
        <taxon>Pseudomonadota</taxon>
        <taxon>Gammaproteobacteria</taxon>
        <taxon>Enterobacterales</taxon>
        <taxon>Budviciaceae</taxon>
        <taxon>Limnobaculum</taxon>
    </lineage>
</organism>
<keyword evidence="1" id="KW-0472">Membrane</keyword>
<dbReference type="InterPro" id="IPR009867">
    <property type="entry name" value="DUF1422"/>
</dbReference>
<feature type="transmembrane region" description="Helical" evidence="1">
    <location>
        <begin position="63"/>
        <end position="82"/>
    </location>
</feature>
<feature type="transmembrane region" description="Helical" evidence="1">
    <location>
        <begin position="94"/>
        <end position="111"/>
    </location>
</feature>
<keyword evidence="3" id="KW-1185">Reference proteome</keyword>
<dbReference type="EMBL" id="CP029185">
    <property type="protein sequence ID" value="AWH89052.1"/>
    <property type="molecule type" value="Genomic_DNA"/>
</dbReference>
<keyword evidence="1" id="KW-0812">Transmembrane</keyword>
<proteinExistence type="predicted"/>